<protein>
    <submittedName>
        <fullName evidence="1">Uncharacterized protein</fullName>
    </submittedName>
</protein>
<sequence>MYTPYGGALPAYRAFQQRSIKQQTISSSSTDTKSSSTPSLWGRFVKTIGFGAVKSETPSNEENIGQVAEDGTMLPLRDFLYPILGSPEGVFFCRKGLSTEFGVHAGDVLRPVINSIRNNGTPHPPPLGGASLQLVVIGSRSGCLWVTLMRSSIVVSGSDDDSGAAHEDGSDDGFAFPLTRPVVAEGATDLSFITNASELKQHYAVSDRCRPEQLKPLEPPSWWGDAVTSFLMFAPDLSLASSAGSRTDPNESAVTHEQRHKNTVNVILSPTVTLVGGTTILGWAGEHSAVEGEEGDDVFGGTSRRVALSWSAAVTIPPQ</sequence>
<reference evidence="2" key="1">
    <citation type="submission" date="2015-09" db="EMBL/GenBank/DDBJ databases">
        <authorList>
            <consortium name="Pathogen Informatics"/>
        </authorList>
    </citation>
    <scope>NUCLEOTIDE SEQUENCE [LARGE SCALE GENOMIC DNA]</scope>
    <source>
        <strain evidence="2">Lake Konstanz</strain>
    </source>
</reference>
<keyword evidence="2" id="KW-1185">Reference proteome</keyword>
<accession>A0A0S4JGF2</accession>
<dbReference type="Proteomes" id="UP000051952">
    <property type="component" value="Unassembled WGS sequence"/>
</dbReference>
<name>A0A0S4JGF2_BODSA</name>
<organism evidence="1 2">
    <name type="scientific">Bodo saltans</name>
    <name type="common">Flagellated protozoan</name>
    <dbReference type="NCBI Taxonomy" id="75058"/>
    <lineage>
        <taxon>Eukaryota</taxon>
        <taxon>Discoba</taxon>
        <taxon>Euglenozoa</taxon>
        <taxon>Kinetoplastea</taxon>
        <taxon>Metakinetoplastina</taxon>
        <taxon>Eubodonida</taxon>
        <taxon>Bodonidae</taxon>
        <taxon>Bodo</taxon>
    </lineage>
</organism>
<proteinExistence type="predicted"/>
<dbReference type="EMBL" id="CYKH01001842">
    <property type="protein sequence ID" value="CUG90545.1"/>
    <property type="molecule type" value="Genomic_DNA"/>
</dbReference>
<evidence type="ECO:0000313" key="2">
    <source>
        <dbReference type="Proteomes" id="UP000051952"/>
    </source>
</evidence>
<dbReference type="VEuPathDB" id="TriTrypDB:BSAL_27450"/>
<gene>
    <name evidence="1" type="ORF">BSAL_27450</name>
</gene>
<evidence type="ECO:0000313" key="1">
    <source>
        <dbReference type="EMBL" id="CUG90545.1"/>
    </source>
</evidence>
<dbReference type="AlphaFoldDB" id="A0A0S4JGF2"/>